<evidence type="ECO:0000313" key="5">
    <source>
        <dbReference type="Proteomes" id="UP001231189"/>
    </source>
</evidence>
<feature type="region of interest" description="Disordered" evidence="2">
    <location>
        <begin position="1"/>
        <end position="64"/>
    </location>
</feature>
<feature type="region of interest" description="Disordered" evidence="2">
    <location>
        <begin position="161"/>
        <end position="215"/>
    </location>
</feature>
<dbReference type="InterPro" id="IPR036875">
    <property type="entry name" value="Znf_CCHC_sf"/>
</dbReference>
<dbReference type="PROSITE" id="PS50158">
    <property type="entry name" value="ZF_CCHC"/>
    <property type="match status" value="1"/>
</dbReference>
<name>A0AAD8PHF0_LOLMU</name>
<keyword evidence="1" id="KW-0863">Zinc-finger</keyword>
<dbReference type="GO" id="GO:0008270">
    <property type="term" value="F:zinc ion binding"/>
    <property type="evidence" value="ECO:0007669"/>
    <property type="project" value="UniProtKB-KW"/>
</dbReference>
<dbReference type="SUPFAM" id="SSF57756">
    <property type="entry name" value="Retrovirus zinc finger-like domains"/>
    <property type="match status" value="1"/>
</dbReference>
<feature type="compositionally biased region" description="Low complexity" evidence="2">
    <location>
        <begin position="36"/>
        <end position="48"/>
    </location>
</feature>
<dbReference type="Gene3D" id="4.10.60.10">
    <property type="entry name" value="Zinc finger, CCHC-type"/>
    <property type="match status" value="1"/>
</dbReference>
<keyword evidence="1" id="KW-0862">Zinc</keyword>
<feature type="compositionally biased region" description="Low complexity" evidence="2">
    <location>
        <begin position="185"/>
        <end position="197"/>
    </location>
</feature>
<organism evidence="4 5">
    <name type="scientific">Lolium multiflorum</name>
    <name type="common">Italian ryegrass</name>
    <name type="synonym">Lolium perenne subsp. multiflorum</name>
    <dbReference type="NCBI Taxonomy" id="4521"/>
    <lineage>
        <taxon>Eukaryota</taxon>
        <taxon>Viridiplantae</taxon>
        <taxon>Streptophyta</taxon>
        <taxon>Embryophyta</taxon>
        <taxon>Tracheophyta</taxon>
        <taxon>Spermatophyta</taxon>
        <taxon>Magnoliopsida</taxon>
        <taxon>Liliopsida</taxon>
        <taxon>Poales</taxon>
        <taxon>Poaceae</taxon>
        <taxon>BOP clade</taxon>
        <taxon>Pooideae</taxon>
        <taxon>Poodae</taxon>
        <taxon>Poeae</taxon>
        <taxon>Poeae Chloroplast Group 2 (Poeae type)</taxon>
        <taxon>Loliodinae</taxon>
        <taxon>Loliinae</taxon>
        <taxon>Lolium</taxon>
    </lineage>
</organism>
<evidence type="ECO:0000313" key="4">
    <source>
        <dbReference type="EMBL" id="KAK1553476.1"/>
    </source>
</evidence>
<gene>
    <name evidence="4" type="ORF">QYE76_017014</name>
</gene>
<dbReference type="GO" id="GO:0003676">
    <property type="term" value="F:nucleic acid binding"/>
    <property type="evidence" value="ECO:0007669"/>
    <property type="project" value="InterPro"/>
</dbReference>
<dbReference type="InterPro" id="IPR001878">
    <property type="entry name" value="Znf_CCHC"/>
</dbReference>
<feature type="compositionally biased region" description="Pro residues" evidence="2">
    <location>
        <begin position="198"/>
        <end position="207"/>
    </location>
</feature>
<protein>
    <recommendedName>
        <fullName evidence="3">CCHC-type domain-containing protein</fullName>
    </recommendedName>
</protein>
<feature type="compositionally biased region" description="Basic and acidic residues" evidence="2">
    <location>
        <begin position="54"/>
        <end position="64"/>
    </location>
</feature>
<dbReference type="SMART" id="SM00343">
    <property type="entry name" value="ZnF_C2HC"/>
    <property type="match status" value="2"/>
</dbReference>
<keyword evidence="1" id="KW-0479">Metal-binding</keyword>
<feature type="domain" description="CCHC-type" evidence="3">
    <location>
        <begin position="110"/>
        <end position="125"/>
    </location>
</feature>
<accession>A0AAD8PHF0</accession>
<dbReference type="Proteomes" id="UP001231189">
    <property type="component" value="Unassembled WGS sequence"/>
</dbReference>
<evidence type="ECO:0000256" key="1">
    <source>
        <dbReference type="PROSITE-ProRule" id="PRU00047"/>
    </source>
</evidence>
<dbReference type="EMBL" id="JAUUTY010001747">
    <property type="protein sequence ID" value="KAK1553476.1"/>
    <property type="molecule type" value="Genomic_DNA"/>
</dbReference>
<evidence type="ECO:0000256" key="2">
    <source>
        <dbReference type="SAM" id="MobiDB-lite"/>
    </source>
</evidence>
<dbReference type="AlphaFoldDB" id="A0AAD8PHF0"/>
<comment type="caution">
    <text evidence="4">The sequence shown here is derived from an EMBL/GenBank/DDBJ whole genome shotgun (WGS) entry which is preliminary data.</text>
</comment>
<sequence length="249" mass="27152">MDSIASHPPGFSHRWAPKGSPESVSPASPRRHDHVSGLGISSASSGGSVAPQLEVREKEPQEGRARIQDRLVWELPKPSKGKQWTRRIKVRKEMGASGWGASAPEMRGLCFRCFLPGHRKRDCTNAEVCMRCWQKGHPALDCKRPRIPSSSEELRQLALAKLARRRSPEHARMGREGGGHEDGIPAPTSTATTTPDLAPAPPPPLPPVVSRLPPMEEWPPLAVEPVRELVREVGAGTGSVQPLLCVVRC</sequence>
<keyword evidence="5" id="KW-1185">Reference proteome</keyword>
<feature type="compositionally biased region" description="Basic and acidic residues" evidence="2">
    <location>
        <begin position="166"/>
        <end position="183"/>
    </location>
</feature>
<reference evidence="4" key="1">
    <citation type="submission" date="2023-07" db="EMBL/GenBank/DDBJ databases">
        <title>A chromosome-level genome assembly of Lolium multiflorum.</title>
        <authorList>
            <person name="Chen Y."/>
            <person name="Copetti D."/>
            <person name="Kolliker R."/>
            <person name="Studer B."/>
        </authorList>
    </citation>
    <scope>NUCLEOTIDE SEQUENCE</scope>
    <source>
        <strain evidence="4">02402/16</strain>
        <tissue evidence="4">Leaf</tissue>
    </source>
</reference>
<evidence type="ECO:0000259" key="3">
    <source>
        <dbReference type="PROSITE" id="PS50158"/>
    </source>
</evidence>
<proteinExistence type="predicted"/>